<evidence type="ECO:0000256" key="1">
    <source>
        <dbReference type="SAM" id="MobiDB-lite"/>
    </source>
</evidence>
<proteinExistence type="predicted"/>
<accession>A0A5J4WW53</accession>
<reference evidence="2 3" key="1">
    <citation type="submission" date="2019-03" db="EMBL/GenBank/DDBJ databases">
        <title>Single cell metagenomics reveals metabolic interactions within the superorganism composed of flagellate Streblomastix strix and complex community of Bacteroidetes bacteria on its surface.</title>
        <authorList>
            <person name="Treitli S.C."/>
            <person name="Kolisko M."/>
            <person name="Husnik F."/>
            <person name="Keeling P."/>
            <person name="Hampl V."/>
        </authorList>
    </citation>
    <scope>NUCLEOTIDE SEQUENCE [LARGE SCALE GENOMIC DNA]</scope>
    <source>
        <strain evidence="2">ST1C</strain>
    </source>
</reference>
<gene>
    <name evidence="2" type="ORF">EZS28_005222</name>
</gene>
<name>A0A5J4WW53_9EUKA</name>
<protein>
    <submittedName>
        <fullName evidence="2">Uncharacterized protein</fullName>
    </submittedName>
</protein>
<dbReference type="AlphaFoldDB" id="A0A5J4WW53"/>
<comment type="caution">
    <text evidence="2">The sequence shown here is derived from an EMBL/GenBank/DDBJ whole genome shotgun (WGS) entry which is preliminary data.</text>
</comment>
<feature type="region of interest" description="Disordered" evidence="1">
    <location>
        <begin position="107"/>
        <end position="126"/>
    </location>
</feature>
<evidence type="ECO:0000313" key="3">
    <source>
        <dbReference type="Proteomes" id="UP000324800"/>
    </source>
</evidence>
<dbReference type="Proteomes" id="UP000324800">
    <property type="component" value="Unassembled WGS sequence"/>
</dbReference>
<dbReference type="EMBL" id="SNRW01000790">
    <property type="protein sequence ID" value="KAA6399248.1"/>
    <property type="molecule type" value="Genomic_DNA"/>
</dbReference>
<organism evidence="2 3">
    <name type="scientific">Streblomastix strix</name>
    <dbReference type="NCBI Taxonomy" id="222440"/>
    <lineage>
        <taxon>Eukaryota</taxon>
        <taxon>Metamonada</taxon>
        <taxon>Preaxostyla</taxon>
        <taxon>Oxymonadida</taxon>
        <taxon>Streblomastigidae</taxon>
        <taxon>Streblomastix</taxon>
    </lineage>
</organism>
<sequence>MFEDNGQALTIKHIVDKKNYEVDTILTQLLAKDSKAEEKDLLEIPQNLEFAPFCLSQPMINRVINKVKEKQTQDELIIRLKEMLDTVDNTLRDNGVCRASGEYRRSLNQRNENSEEEHESTSGQDINFRPRLRQEGTRLFRYVQKQSKLSNDAVQTIIDNMQGSWRIQAYKEVIVNHIVAIIVMGDLDSRKEALEDHSALNYLIIDLDEY</sequence>
<evidence type="ECO:0000313" key="2">
    <source>
        <dbReference type="EMBL" id="KAA6399248.1"/>
    </source>
</evidence>